<evidence type="ECO:0000313" key="3">
    <source>
        <dbReference type="EMBL" id="ERJ12862.1"/>
    </source>
</evidence>
<sequence>MAKVINKHKNSLKEKYQKQIKLYSIFMFDILLIICIYLLVSFYFKHVAVFAVGLLITGFMIYEINKRAKVHKKEAKKYHIGYMGEKHVSKLLKRLPRSYNVINDLDLLINTERCQMDHLVIGPSGIYVIETKNYTGQLKGNDYDEVISQTFESSKIHYKKNPTHQIDRQMDLFKQLLYEHGYTIDVRGILFFANKHVKVEIDSDIAAIFTIDQNCQELSDYIKTNDSTNKPLTRDIQRELIHLVLEYNEK</sequence>
<protein>
    <submittedName>
        <fullName evidence="3">NERD domain-containing protein</fullName>
    </submittedName>
</protein>
<dbReference type="PROSITE" id="PS50965">
    <property type="entry name" value="NERD"/>
    <property type="match status" value="1"/>
</dbReference>
<dbReference type="RefSeq" id="WP_008825725.1">
    <property type="nucleotide sequence ID" value="NZ_AFNU02000003.1"/>
</dbReference>
<organism evidence="3 4">
    <name type="scientific">Haloplasma contractile SSD-17B</name>
    <dbReference type="NCBI Taxonomy" id="1033810"/>
    <lineage>
        <taxon>Bacteria</taxon>
        <taxon>Bacillati</taxon>
        <taxon>Mycoplasmatota</taxon>
        <taxon>Mollicutes</taxon>
        <taxon>Haloplasmatales</taxon>
        <taxon>Haloplasmataceae</taxon>
        <taxon>Haloplasma</taxon>
    </lineage>
</organism>
<comment type="caution">
    <text evidence="3">The sequence shown here is derived from an EMBL/GenBank/DDBJ whole genome shotgun (WGS) entry which is preliminary data.</text>
</comment>
<dbReference type="AlphaFoldDB" id="F7PVH0"/>
<accession>F7PVH0</accession>
<feature type="transmembrane region" description="Helical" evidence="1">
    <location>
        <begin position="20"/>
        <end position="40"/>
    </location>
</feature>
<name>F7PVH0_9MOLU</name>
<reference evidence="3 4" key="1">
    <citation type="journal article" date="2011" name="J. Bacteriol.">
        <title>Genome sequence of Haloplasma contractile, an unusual contractile bacterium from a deep-sea anoxic brine lake.</title>
        <authorList>
            <person name="Antunes A."/>
            <person name="Alam I."/>
            <person name="El Dorry H."/>
            <person name="Siam R."/>
            <person name="Robertson A."/>
            <person name="Bajic V.B."/>
            <person name="Stingl U."/>
        </authorList>
    </citation>
    <scope>NUCLEOTIDE SEQUENCE [LARGE SCALE GENOMIC DNA]</scope>
    <source>
        <strain evidence="3 4">SSD-17B</strain>
    </source>
</reference>
<dbReference type="InterPro" id="IPR011528">
    <property type="entry name" value="NERD"/>
</dbReference>
<dbReference type="STRING" id="1033810.HLPCO_001202"/>
<dbReference type="InParanoid" id="F7PVH0"/>
<evidence type="ECO:0000313" key="4">
    <source>
        <dbReference type="Proteomes" id="UP000005707"/>
    </source>
</evidence>
<proteinExistence type="predicted"/>
<feature type="transmembrane region" description="Helical" evidence="1">
    <location>
        <begin position="46"/>
        <end position="64"/>
    </location>
</feature>
<dbReference type="OrthoDB" id="9776650at2"/>
<reference evidence="3 4" key="2">
    <citation type="journal article" date="2013" name="PLoS ONE">
        <title>INDIGO - INtegrated Data Warehouse of MIcrobial GenOmes with Examples from the Red Sea Extremophiles.</title>
        <authorList>
            <person name="Alam I."/>
            <person name="Antunes A."/>
            <person name="Kamau A.A."/>
            <person name="Ba Alawi W."/>
            <person name="Kalkatawi M."/>
            <person name="Stingl U."/>
            <person name="Bajic V.B."/>
        </authorList>
    </citation>
    <scope>NUCLEOTIDE SEQUENCE [LARGE SCALE GENOMIC DNA]</scope>
    <source>
        <strain evidence="3 4">SSD-17B</strain>
    </source>
</reference>
<evidence type="ECO:0000259" key="2">
    <source>
        <dbReference type="PROSITE" id="PS50965"/>
    </source>
</evidence>
<dbReference type="Pfam" id="PF08378">
    <property type="entry name" value="NERD"/>
    <property type="match status" value="1"/>
</dbReference>
<dbReference type="Proteomes" id="UP000005707">
    <property type="component" value="Unassembled WGS sequence"/>
</dbReference>
<gene>
    <name evidence="3" type="ORF">HLPCO_001202</name>
</gene>
<dbReference type="EMBL" id="AFNU02000003">
    <property type="protein sequence ID" value="ERJ12862.1"/>
    <property type="molecule type" value="Genomic_DNA"/>
</dbReference>
<keyword evidence="4" id="KW-1185">Reference proteome</keyword>
<keyword evidence="1" id="KW-0472">Membrane</keyword>
<feature type="domain" description="NERD" evidence="2">
    <location>
        <begin position="80"/>
        <end position="196"/>
    </location>
</feature>
<keyword evidence="1" id="KW-0812">Transmembrane</keyword>
<evidence type="ECO:0000256" key="1">
    <source>
        <dbReference type="SAM" id="Phobius"/>
    </source>
</evidence>
<dbReference type="eggNOG" id="COG0551">
    <property type="taxonomic scope" value="Bacteria"/>
</dbReference>
<keyword evidence="1" id="KW-1133">Transmembrane helix</keyword>